<comment type="subcellular location">
    <subcellularLocation>
        <location evidence="1">Membrane</location>
    </subcellularLocation>
</comment>
<feature type="transmembrane region" description="Helical" evidence="4">
    <location>
        <begin position="74"/>
        <end position="94"/>
    </location>
</feature>
<protein>
    <recommendedName>
        <fullName evidence="7">Late embryogenesis abundant protein LEA-2 subgroup domain-containing protein</fullName>
    </recommendedName>
</protein>
<evidence type="ECO:0000256" key="3">
    <source>
        <dbReference type="SAM" id="MobiDB-lite"/>
    </source>
</evidence>
<evidence type="ECO:0000256" key="1">
    <source>
        <dbReference type="ARBA" id="ARBA00004370"/>
    </source>
</evidence>
<dbReference type="Proteomes" id="UP001281410">
    <property type="component" value="Unassembled WGS sequence"/>
</dbReference>
<dbReference type="EMBL" id="JANJYJ010000009">
    <property type="protein sequence ID" value="KAK3188550.1"/>
    <property type="molecule type" value="Genomic_DNA"/>
</dbReference>
<evidence type="ECO:0000313" key="6">
    <source>
        <dbReference type="Proteomes" id="UP001281410"/>
    </source>
</evidence>
<name>A0AAD9ZPZ0_9ROSI</name>
<reference evidence="5" key="1">
    <citation type="journal article" date="2023" name="Plant J.">
        <title>Genome sequences and population genomics provide insights into the demographic history, inbreeding, and mutation load of two 'living fossil' tree species of Dipteronia.</title>
        <authorList>
            <person name="Feng Y."/>
            <person name="Comes H.P."/>
            <person name="Chen J."/>
            <person name="Zhu S."/>
            <person name="Lu R."/>
            <person name="Zhang X."/>
            <person name="Li P."/>
            <person name="Qiu J."/>
            <person name="Olsen K.M."/>
            <person name="Qiu Y."/>
        </authorList>
    </citation>
    <scope>NUCLEOTIDE SEQUENCE</scope>
    <source>
        <strain evidence="5">NBL</strain>
    </source>
</reference>
<dbReference type="PANTHER" id="PTHR31234:SF32">
    <property type="entry name" value="LATE EMBRYOGENESIS ABUNDANT (LEA) HYDROXYPROLINE-RICH GLYCOPROTEIN FAMILY"/>
    <property type="match status" value="1"/>
</dbReference>
<evidence type="ECO:0000256" key="2">
    <source>
        <dbReference type="ARBA" id="ARBA00023136"/>
    </source>
</evidence>
<organism evidence="5 6">
    <name type="scientific">Dipteronia sinensis</name>
    <dbReference type="NCBI Taxonomy" id="43782"/>
    <lineage>
        <taxon>Eukaryota</taxon>
        <taxon>Viridiplantae</taxon>
        <taxon>Streptophyta</taxon>
        <taxon>Embryophyta</taxon>
        <taxon>Tracheophyta</taxon>
        <taxon>Spermatophyta</taxon>
        <taxon>Magnoliopsida</taxon>
        <taxon>eudicotyledons</taxon>
        <taxon>Gunneridae</taxon>
        <taxon>Pentapetalae</taxon>
        <taxon>rosids</taxon>
        <taxon>malvids</taxon>
        <taxon>Sapindales</taxon>
        <taxon>Sapindaceae</taxon>
        <taxon>Hippocastanoideae</taxon>
        <taxon>Acereae</taxon>
        <taxon>Dipteronia</taxon>
    </lineage>
</organism>
<dbReference type="InterPro" id="IPR044839">
    <property type="entry name" value="NDR1-like"/>
</dbReference>
<keyword evidence="2 4" id="KW-0472">Membrane</keyword>
<sequence length="255" mass="27937">MEGLQPSENVNTNSSTLPPAIRGSCSKQNRRSCSNKRVAFCNISPKKTMPEAMSDHEGRGCRSECYVCCACTCLAVFIVLVIAVILGLVSISFLRSTVPRITVNALSFPRLEISSSAGQKLFTADVNMSFEVTNKKDKVVLYIRPLTVDISSEKVNIGRAKTQGFSLITGKSSTMNAYSSVVKKKVDLSNTEQLEANIRDKQVVVDIELHGDMKINYGWLTINGLPMTIKCKGIWPAVFQSGDAPKCDVKLFSLE</sequence>
<comment type="caution">
    <text evidence="5">The sequence shown here is derived from an EMBL/GenBank/DDBJ whole genome shotgun (WGS) entry which is preliminary data.</text>
</comment>
<keyword evidence="4" id="KW-0812">Transmembrane</keyword>
<keyword evidence="6" id="KW-1185">Reference proteome</keyword>
<dbReference type="AlphaFoldDB" id="A0AAD9ZPZ0"/>
<feature type="compositionally biased region" description="Polar residues" evidence="3">
    <location>
        <begin position="1"/>
        <end position="17"/>
    </location>
</feature>
<dbReference type="PANTHER" id="PTHR31234">
    <property type="entry name" value="LATE EMBRYOGENESIS ABUNDANT (LEA) HYDROXYPROLINE-RICH GLYCOPROTEIN FAMILY"/>
    <property type="match status" value="1"/>
</dbReference>
<dbReference type="GO" id="GO:0005886">
    <property type="term" value="C:plasma membrane"/>
    <property type="evidence" value="ECO:0007669"/>
    <property type="project" value="TreeGrafter"/>
</dbReference>
<accession>A0AAD9ZPZ0</accession>
<keyword evidence="4" id="KW-1133">Transmembrane helix</keyword>
<dbReference type="GO" id="GO:0098542">
    <property type="term" value="P:defense response to other organism"/>
    <property type="evidence" value="ECO:0007669"/>
    <property type="project" value="InterPro"/>
</dbReference>
<evidence type="ECO:0000313" key="5">
    <source>
        <dbReference type="EMBL" id="KAK3188550.1"/>
    </source>
</evidence>
<evidence type="ECO:0008006" key="7">
    <source>
        <dbReference type="Google" id="ProtNLM"/>
    </source>
</evidence>
<evidence type="ECO:0000256" key="4">
    <source>
        <dbReference type="SAM" id="Phobius"/>
    </source>
</evidence>
<proteinExistence type="predicted"/>
<feature type="region of interest" description="Disordered" evidence="3">
    <location>
        <begin position="1"/>
        <end position="28"/>
    </location>
</feature>
<gene>
    <name evidence="5" type="ORF">Dsin_028111</name>
</gene>